<evidence type="ECO:0000313" key="4">
    <source>
        <dbReference type="Proteomes" id="UP000062998"/>
    </source>
</evidence>
<name>A0A105MZP1_9BURK</name>
<evidence type="ECO:0000313" key="1">
    <source>
        <dbReference type="EMBL" id="KVN85790.1"/>
    </source>
</evidence>
<dbReference type="EMBL" id="LPAD01000059">
    <property type="protein sequence ID" value="KVN85790.1"/>
    <property type="molecule type" value="Genomic_DNA"/>
</dbReference>
<dbReference type="Proteomes" id="UP000062998">
    <property type="component" value="Unassembled WGS sequence"/>
</dbReference>
<dbReference type="AlphaFoldDB" id="A0A105MZP1"/>
<reference evidence="3 4" key="1">
    <citation type="submission" date="2015-11" db="EMBL/GenBank/DDBJ databases">
        <title>Expanding the genomic diversity of Burkholderia species for the development of highly accurate diagnostics.</title>
        <authorList>
            <person name="Sahl J."/>
            <person name="Keim P."/>
            <person name="Wagner D."/>
        </authorList>
    </citation>
    <scope>NUCLEOTIDE SEQUENCE [LARGE SCALE GENOMIC DNA]</scope>
    <source>
        <strain evidence="1 3">MSMB1585WGS</strain>
        <strain evidence="2 4">MSMB2167WGS</strain>
    </source>
</reference>
<dbReference type="OrthoDB" id="7032180at2"/>
<comment type="caution">
    <text evidence="2">The sequence shown here is derived from an EMBL/GenBank/DDBJ whole genome shotgun (WGS) entry which is preliminary data.</text>
</comment>
<evidence type="ECO:0000313" key="2">
    <source>
        <dbReference type="EMBL" id="KWD92722.1"/>
    </source>
</evidence>
<proteinExistence type="predicted"/>
<organism evidence="2 4">
    <name type="scientific">Burkholderia ubonensis</name>
    <dbReference type="NCBI Taxonomy" id="101571"/>
    <lineage>
        <taxon>Bacteria</taxon>
        <taxon>Pseudomonadati</taxon>
        <taxon>Pseudomonadota</taxon>
        <taxon>Betaproteobacteria</taxon>
        <taxon>Burkholderiales</taxon>
        <taxon>Burkholderiaceae</taxon>
        <taxon>Burkholderia</taxon>
        <taxon>Burkholderia cepacia complex</taxon>
    </lineage>
</organism>
<dbReference type="EMBL" id="LPIX01000105">
    <property type="protein sequence ID" value="KWD92722.1"/>
    <property type="molecule type" value="Genomic_DNA"/>
</dbReference>
<protein>
    <submittedName>
        <fullName evidence="2">Uncharacterized protein</fullName>
    </submittedName>
</protein>
<accession>A0A105MZP1</accession>
<dbReference type="Proteomes" id="UP000057910">
    <property type="component" value="Unassembled WGS sequence"/>
</dbReference>
<evidence type="ECO:0000313" key="3">
    <source>
        <dbReference type="Proteomes" id="UP000057910"/>
    </source>
</evidence>
<sequence length="140" mass="14843">MSENNILYQQVALSVTNAQAGQTIWVELQQQQSPKIGFSTGPNFESSGGIQVRLASGGNLPLTSFNVNAQTVQVITQSSGGGGGGALQFNVTLYLAAQSGISTFALRSRSDPGVQITAQVGFAQPQVVNQTYTLFYWNPQ</sequence>
<gene>
    <name evidence="1" type="ORF">WJ68_12335</name>
    <name evidence="2" type="ORF">WL73_28030</name>
</gene>
<dbReference type="RefSeq" id="WP_059712387.1">
    <property type="nucleotide sequence ID" value="NZ_LOYE01000005.1"/>
</dbReference>